<name>A0A1I8F466_9PLAT</name>
<proteinExistence type="predicted"/>
<feature type="region of interest" description="Disordered" evidence="1">
    <location>
        <begin position="1"/>
        <end position="20"/>
    </location>
</feature>
<evidence type="ECO:0000313" key="3">
    <source>
        <dbReference type="WBParaSite" id="maker-unitig_19869-snap-gene-0.2-mRNA-1"/>
    </source>
</evidence>
<protein>
    <submittedName>
        <fullName evidence="3">COesterase domain-containing protein</fullName>
    </submittedName>
</protein>
<accession>A0A1I8F466</accession>
<evidence type="ECO:0000256" key="1">
    <source>
        <dbReference type="SAM" id="MobiDB-lite"/>
    </source>
</evidence>
<dbReference type="WBParaSite" id="maker-unitig_19869-snap-gene-0.2-mRNA-1">
    <property type="protein sequence ID" value="maker-unitig_19869-snap-gene-0.2-mRNA-1"/>
    <property type="gene ID" value="maker-unitig_19869-snap-gene-0.2"/>
</dbReference>
<dbReference type="Proteomes" id="UP000095280">
    <property type="component" value="Unplaced"/>
</dbReference>
<dbReference type="AlphaFoldDB" id="A0A1I8F466"/>
<organism evidence="2 3">
    <name type="scientific">Macrostomum lignano</name>
    <dbReference type="NCBI Taxonomy" id="282301"/>
    <lineage>
        <taxon>Eukaryota</taxon>
        <taxon>Metazoa</taxon>
        <taxon>Spiralia</taxon>
        <taxon>Lophotrochozoa</taxon>
        <taxon>Platyhelminthes</taxon>
        <taxon>Rhabditophora</taxon>
        <taxon>Macrostomorpha</taxon>
        <taxon>Macrostomida</taxon>
        <taxon>Macrostomidae</taxon>
        <taxon>Macrostomum</taxon>
    </lineage>
</organism>
<keyword evidence="2" id="KW-1185">Reference proteome</keyword>
<evidence type="ECO:0000313" key="2">
    <source>
        <dbReference type="Proteomes" id="UP000095280"/>
    </source>
</evidence>
<sequence>TDNQYERVQTTTTQGYGGQRTAGRSRRICYADMTAPGQQLLLAKVQSVPQERFVLYGQSIGTVQLWIWIWHPVNPAGVCAAQPRCRTRVAFPDTSRTCRQRHHGRRAVSGRRGQYVPHEDEGAGLARRRRASMTCRDLCAFLLAAVTVAHRRQINPPDMEDPPAAPTHAAHRGRADCLEAFTPTRLRGSTIACVLIRTVRSRKDQSYGASTGQPLREVICTPILHCAATVDWQSIGTVPTCGFGHPGQPAGSVLHSPLLSGPEGGFSGHSSRTWFFDAFPKRRSDQHIAHGLAIYERLPRSVDPLWVEGAANNDIELFPQYLLRLRSFLYDELEAMNASIGADDGQSRCRRRDRLQLRPETKVRACATNLS</sequence>
<reference evidence="3" key="1">
    <citation type="submission" date="2016-11" db="UniProtKB">
        <authorList>
            <consortium name="WormBaseParasite"/>
        </authorList>
    </citation>
    <scope>IDENTIFICATION</scope>
</reference>